<dbReference type="SUPFAM" id="SSF55874">
    <property type="entry name" value="ATPase domain of HSP90 chaperone/DNA topoisomerase II/histidine kinase"/>
    <property type="match status" value="1"/>
</dbReference>
<evidence type="ECO:0000256" key="3">
    <source>
        <dbReference type="ARBA" id="ARBA00022553"/>
    </source>
</evidence>
<dbReference type="InterPro" id="IPR003661">
    <property type="entry name" value="HisK_dim/P_dom"/>
</dbReference>
<dbReference type="SMART" id="SM00388">
    <property type="entry name" value="HisKA"/>
    <property type="match status" value="1"/>
</dbReference>
<evidence type="ECO:0000313" key="14">
    <source>
        <dbReference type="EMBL" id="MFD1872617.1"/>
    </source>
</evidence>
<dbReference type="InterPro" id="IPR025997">
    <property type="entry name" value="SBP_2_dom"/>
</dbReference>
<dbReference type="SMART" id="SM00342">
    <property type="entry name" value="HTH_ARAC"/>
    <property type="match status" value="1"/>
</dbReference>
<dbReference type="InterPro" id="IPR001789">
    <property type="entry name" value="Sig_transdc_resp-reg_receiver"/>
</dbReference>
<dbReference type="SUPFAM" id="SSF52172">
    <property type="entry name" value="CheY-like"/>
    <property type="match status" value="1"/>
</dbReference>
<feature type="coiled-coil region" evidence="8">
    <location>
        <begin position="376"/>
        <end position="403"/>
    </location>
</feature>
<dbReference type="PROSITE" id="PS00041">
    <property type="entry name" value="HTH_ARAC_FAMILY_1"/>
    <property type="match status" value="1"/>
</dbReference>
<name>A0ABW4QTI2_9BACT</name>
<keyword evidence="10" id="KW-0732">Signal</keyword>
<evidence type="ECO:0000256" key="7">
    <source>
        <dbReference type="PROSITE-ProRule" id="PRU00169"/>
    </source>
</evidence>
<accession>A0ABW4QTI2</accession>
<feature type="domain" description="HTH araC/xylS-type" evidence="11">
    <location>
        <begin position="811"/>
        <end position="910"/>
    </location>
</feature>
<dbReference type="Gene3D" id="3.30.565.10">
    <property type="entry name" value="Histidine kinase-like ATPase, C-terminal domain"/>
    <property type="match status" value="1"/>
</dbReference>
<feature type="transmembrane region" description="Helical" evidence="9">
    <location>
        <begin position="345"/>
        <end position="366"/>
    </location>
</feature>
<dbReference type="SUPFAM" id="SSF47384">
    <property type="entry name" value="Homodimeric domain of signal transducing histidine kinase"/>
    <property type="match status" value="1"/>
</dbReference>
<organism evidence="14 15">
    <name type="scientific">Hymenobacter bucti</name>
    <dbReference type="NCBI Taxonomy" id="1844114"/>
    <lineage>
        <taxon>Bacteria</taxon>
        <taxon>Pseudomonadati</taxon>
        <taxon>Bacteroidota</taxon>
        <taxon>Cytophagia</taxon>
        <taxon>Cytophagales</taxon>
        <taxon>Hymenobacteraceae</taxon>
        <taxon>Hymenobacter</taxon>
    </lineage>
</organism>
<evidence type="ECO:0000259" key="12">
    <source>
        <dbReference type="PROSITE" id="PS50109"/>
    </source>
</evidence>
<dbReference type="PROSITE" id="PS51257">
    <property type="entry name" value="PROKAR_LIPOPROTEIN"/>
    <property type="match status" value="1"/>
</dbReference>
<evidence type="ECO:0000259" key="11">
    <source>
        <dbReference type="PROSITE" id="PS01124"/>
    </source>
</evidence>
<evidence type="ECO:0000256" key="8">
    <source>
        <dbReference type="SAM" id="Coils"/>
    </source>
</evidence>
<keyword evidence="9" id="KW-1133">Transmembrane helix</keyword>
<dbReference type="Pfam" id="PF00072">
    <property type="entry name" value="Response_reg"/>
    <property type="match status" value="1"/>
</dbReference>
<dbReference type="RefSeq" id="WP_382313059.1">
    <property type="nucleotide sequence ID" value="NZ_JBHUFD010000003.1"/>
</dbReference>
<evidence type="ECO:0000256" key="4">
    <source>
        <dbReference type="ARBA" id="ARBA00023015"/>
    </source>
</evidence>
<reference evidence="15" key="1">
    <citation type="journal article" date="2019" name="Int. J. Syst. Evol. Microbiol.">
        <title>The Global Catalogue of Microorganisms (GCM) 10K type strain sequencing project: providing services to taxonomists for standard genome sequencing and annotation.</title>
        <authorList>
            <consortium name="The Broad Institute Genomics Platform"/>
            <consortium name="The Broad Institute Genome Sequencing Center for Infectious Disease"/>
            <person name="Wu L."/>
            <person name="Ma J."/>
        </authorList>
    </citation>
    <scope>NUCLEOTIDE SEQUENCE [LARGE SCALE GENOMIC DNA]</scope>
    <source>
        <strain evidence="15">CGMCC 1.15795</strain>
    </source>
</reference>
<dbReference type="EMBL" id="JBHUFD010000003">
    <property type="protein sequence ID" value="MFD1872617.1"/>
    <property type="molecule type" value="Genomic_DNA"/>
</dbReference>
<dbReference type="CDD" id="cd06308">
    <property type="entry name" value="PBP1_sensor_kinase-like"/>
    <property type="match status" value="1"/>
</dbReference>
<gene>
    <name evidence="14" type="ORF">ACFSDX_09260</name>
</gene>
<keyword evidence="6" id="KW-0804">Transcription</keyword>
<dbReference type="InterPro" id="IPR003594">
    <property type="entry name" value="HATPase_dom"/>
</dbReference>
<dbReference type="SUPFAM" id="SSF46689">
    <property type="entry name" value="Homeodomain-like"/>
    <property type="match status" value="1"/>
</dbReference>
<dbReference type="InterPro" id="IPR011006">
    <property type="entry name" value="CheY-like_superfamily"/>
</dbReference>
<evidence type="ECO:0000256" key="1">
    <source>
        <dbReference type="ARBA" id="ARBA00000085"/>
    </source>
</evidence>
<keyword evidence="5" id="KW-0238">DNA-binding</keyword>
<dbReference type="Gene3D" id="1.10.287.130">
    <property type="match status" value="1"/>
</dbReference>
<feature type="domain" description="Histidine kinase" evidence="12">
    <location>
        <begin position="410"/>
        <end position="627"/>
    </location>
</feature>
<sequence length="916" mass="101015">MITAPRFILKRCFALLLLGLAGCAAAPQEPVYRIGFSQCTTSDAWRRAMLAGMQKELGFYPDVQFEMLDAHNDSDLQRRQVQELLREHVDLLIISPNQSGPLTDLAEAAYSQGTPVIILDRRTTSRLYTAYVGGNNLEVGRTAGHYAAQLLSRKGSVVEVLGTPGSSPAADRHLGFAQALAAYPGLRLVAQVQGDWRPVSVRQQLPAVLRAHPEANLLFVHNDQMAQAAQQVARQLGLGARLRIIGVDGLAGPGNGLELVQGGALQATLLYPTGGEQAIRTAMRILRHLPYEKENLLGTMVIDSTNVGAMRSQTEQLVMQQQDIQLQQQRLQEQQRRYASQATTVYLLLASLLGAVVLGAVAWRSARLNRRIRKMLEGQNAEISSQRNRIAELAEEARRSTEAKLRFFTNFSHELRTPLTLILGPVEELLTTAADLTPAQRQDLKLVRRNTQRLLQLVNQLLDFRKIDVGKMAVRATEGNLVGFVREIMDVFEKIARQRGITFRFLPAEPVIKLWFDGDILDKVLFNLLSNAFKYTPDGGQITVSVQPMPETNMVRISVEDNGRGIAAEDQAHILEWFYQGSQPSANSSGLGLALAEGLTRLHEGKLSFKSQLGHGSTFEVTLPLARPATFLDGAPAAPSAMHPLADEPAELLEAVTPVATDVTALIIEDNDELRQFLEQKLRPHFQVSTAADGATGLRLAAENLPDIIVCDVNLPELSGLEVVTQLKGDWRTSHIPLVLLTARNAPEQQVAGVQAGADLYLTKPFNPTFLLESLRTLLRNRDQMREHFRRQLSVDTATVAPQRGDQKFLADLTAIMEAHLDEPGLGVDDIAQRLGLSRTQLYRKVKALLGTGVTDYLQSLRLTKARQLLLQVGTTVAEVAYQTGFSSPTYFATAFKAKYQVSPTEFRALHTHART</sequence>
<dbReference type="Gene3D" id="3.40.50.2300">
    <property type="match status" value="3"/>
</dbReference>
<dbReference type="InterPro" id="IPR036890">
    <property type="entry name" value="HATPase_C_sf"/>
</dbReference>
<feature type="domain" description="Response regulatory" evidence="13">
    <location>
        <begin position="664"/>
        <end position="779"/>
    </location>
</feature>
<evidence type="ECO:0000313" key="15">
    <source>
        <dbReference type="Proteomes" id="UP001597197"/>
    </source>
</evidence>
<dbReference type="PROSITE" id="PS50110">
    <property type="entry name" value="RESPONSE_REGULATORY"/>
    <property type="match status" value="1"/>
</dbReference>
<keyword evidence="9" id="KW-0812">Transmembrane</keyword>
<evidence type="ECO:0000256" key="2">
    <source>
        <dbReference type="ARBA" id="ARBA00012438"/>
    </source>
</evidence>
<protein>
    <recommendedName>
        <fullName evidence="2">histidine kinase</fullName>
        <ecNumber evidence="2">2.7.13.3</ecNumber>
    </recommendedName>
</protein>
<evidence type="ECO:0000256" key="5">
    <source>
        <dbReference type="ARBA" id="ARBA00023125"/>
    </source>
</evidence>
<dbReference type="PANTHER" id="PTHR43547">
    <property type="entry name" value="TWO-COMPONENT HISTIDINE KINASE"/>
    <property type="match status" value="1"/>
</dbReference>
<dbReference type="PRINTS" id="PR00344">
    <property type="entry name" value="BCTRLSENSOR"/>
</dbReference>
<dbReference type="InterPro" id="IPR018062">
    <property type="entry name" value="HTH_AraC-typ_CS"/>
</dbReference>
<evidence type="ECO:0000256" key="6">
    <source>
        <dbReference type="ARBA" id="ARBA00023163"/>
    </source>
</evidence>
<dbReference type="InterPro" id="IPR018060">
    <property type="entry name" value="HTH_AraC"/>
</dbReference>
<dbReference type="SMART" id="SM00448">
    <property type="entry name" value="REC"/>
    <property type="match status" value="1"/>
</dbReference>
<keyword evidence="8" id="KW-0175">Coiled coil</keyword>
<dbReference type="PROSITE" id="PS50109">
    <property type="entry name" value="HIS_KIN"/>
    <property type="match status" value="1"/>
</dbReference>
<dbReference type="Pfam" id="PF12833">
    <property type="entry name" value="HTH_18"/>
    <property type="match status" value="1"/>
</dbReference>
<dbReference type="InterPro" id="IPR028082">
    <property type="entry name" value="Peripla_BP_I"/>
</dbReference>
<dbReference type="InterPro" id="IPR009057">
    <property type="entry name" value="Homeodomain-like_sf"/>
</dbReference>
<dbReference type="InterPro" id="IPR005467">
    <property type="entry name" value="His_kinase_dom"/>
</dbReference>
<evidence type="ECO:0000259" key="13">
    <source>
        <dbReference type="PROSITE" id="PS50110"/>
    </source>
</evidence>
<feature type="modified residue" description="4-aspartylphosphate" evidence="7">
    <location>
        <position position="712"/>
    </location>
</feature>
<dbReference type="EC" id="2.7.13.3" evidence="2"/>
<dbReference type="CDD" id="cd17574">
    <property type="entry name" value="REC_OmpR"/>
    <property type="match status" value="1"/>
</dbReference>
<comment type="caution">
    <text evidence="14">The sequence shown here is derived from an EMBL/GenBank/DDBJ whole genome shotgun (WGS) entry which is preliminary data.</text>
</comment>
<keyword evidence="3 7" id="KW-0597">Phosphoprotein</keyword>
<dbReference type="Pfam" id="PF13407">
    <property type="entry name" value="Peripla_BP_4"/>
    <property type="match status" value="1"/>
</dbReference>
<evidence type="ECO:0000256" key="9">
    <source>
        <dbReference type="SAM" id="Phobius"/>
    </source>
</evidence>
<dbReference type="SMART" id="SM00387">
    <property type="entry name" value="HATPase_c"/>
    <property type="match status" value="1"/>
</dbReference>
<comment type="catalytic activity">
    <reaction evidence="1">
        <text>ATP + protein L-histidine = ADP + protein N-phospho-L-histidine.</text>
        <dbReference type="EC" id="2.7.13.3"/>
    </reaction>
</comment>
<proteinExistence type="predicted"/>
<keyword evidence="9" id="KW-0472">Membrane</keyword>
<feature type="signal peptide" evidence="10">
    <location>
        <begin position="1"/>
        <end position="26"/>
    </location>
</feature>
<keyword evidence="4" id="KW-0805">Transcription regulation</keyword>
<dbReference type="Proteomes" id="UP001597197">
    <property type="component" value="Unassembled WGS sequence"/>
</dbReference>
<dbReference type="PANTHER" id="PTHR43547:SF2">
    <property type="entry name" value="HYBRID SIGNAL TRANSDUCTION HISTIDINE KINASE C"/>
    <property type="match status" value="1"/>
</dbReference>
<dbReference type="PROSITE" id="PS01124">
    <property type="entry name" value="HTH_ARAC_FAMILY_2"/>
    <property type="match status" value="1"/>
</dbReference>
<dbReference type="CDD" id="cd00082">
    <property type="entry name" value="HisKA"/>
    <property type="match status" value="1"/>
</dbReference>
<feature type="chain" id="PRO_5047462745" description="histidine kinase" evidence="10">
    <location>
        <begin position="27"/>
        <end position="916"/>
    </location>
</feature>
<dbReference type="Gene3D" id="1.10.10.60">
    <property type="entry name" value="Homeodomain-like"/>
    <property type="match status" value="1"/>
</dbReference>
<evidence type="ECO:0000256" key="10">
    <source>
        <dbReference type="SAM" id="SignalP"/>
    </source>
</evidence>
<dbReference type="Pfam" id="PF00512">
    <property type="entry name" value="HisKA"/>
    <property type="match status" value="1"/>
</dbReference>
<dbReference type="SUPFAM" id="SSF53822">
    <property type="entry name" value="Periplasmic binding protein-like I"/>
    <property type="match status" value="1"/>
</dbReference>
<dbReference type="Pfam" id="PF02518">
    <property type="entry name" value="HATPase_c"/>
    <property type="match status" value="1"/>
</dbReference>
<dbReference type="InterPro" id="IPR004358">
    <property type="entry name" value="Sig_transdc_His_kin-like_C"/>
</dbReference>
<dbReference type="InterPro" id="IPR036097">
    <property type="entry name" value="HisK_dim/P_sf"/>
</dbReference>
<keyword evidence="15" id="KW-1185">Reference proteome</keyword>